<dbReference type="HAMAP" id="MF_01522">
    <property type="entry name" value="Kup"/>
    <property type="match status" value="1"/>
</dbReference>
<feature type="transmembrane region" description="Helical" evidence="12">
    <location>
        <begin position="122"/>
        <end position="142"/>
    </location>
</feature>
<proteinExistence type="inferred from homology"/>
<sequence length="645" mass="71239">MSLSNPQFSESKILRPINLESHTHHSRGNTSTLMLAAIGIVFGDIGTSPLYALKECFSPEHGIPFSPEAVFGVISMVFWAFLVVVSLKYVMFVMRANNNGEGGILALMALALRTAPVGSKRASAIIMLGVFGACMFYGDAVITPAISVLSAVEGIEVVSEEFKPYVIPITLVILILLFFIQKKGTSTVGILFGPIMVVWFVVLGLMGIYNIIDNPQIISAINPLHAVSFLLEHSLQAFIVLGAVFLVLTGAEALYADMGHFGVKPIRYAWFFIAMPCLLLNYFGQGAMLLDRPEAISNPFFLMVPEAFTLTLVILATFATVIASQAVISGAYSMTSQAILLGFVPRMRIFYTSAKEVGQIYMPAINWMLLVIVICVVVSFKSSANLAAAYGIAVTTTMIITTILSAIVMSFVWRWNPVLIFVIIGLFITVDFAFFAANLLKIAEGGWFPLTLGAVCFVLLMTWYLGRKLLREKAIENGIPLLGFIDSLKNHPPLRVEGTAVFLTAHVDYVPVAMLHNLKHNKILHERVIFLKVSIWDVPFVEEEKRITFKDLGSEMYLVRAIYGFKETPDVLHVIDDLKAYGIECDSMDTSFFLARDSVIPSAIPGMAIWREKVFAWMYQNAAKPSDFYQIPTNRVVELGAKIEI</sequence>
<keyword evidence="16" id="KW-1185">Reference proteome</keyword>
<dbReference type="GO" id="GO:0005886">
    <property type="term" value="C:plasma membrane"/>
    <property type="evidence" value="ECO:0007669"/>
    <property type="project" value="UniProtKB-SubCell"/>
</dbReference>
<evidence type="ECO:0000256" key="4">
    <source>
        <dbReference type="ARBA" id="ARBA00022475"/>
    </source>
</evidence>
<feature type="transmembrane region" description="Helical" evidence="12">
    <location>
        <begin position="388"/>
        <end position="411"/>
    </location>
</feature>
<name>A0A1W2B6U7_9BURK</name>
<keyword evidence="6 12" id="KW-0812">Transmembrane</keyword>
<dbReference type="EMBL" id="FWXJ01000011">
    <property type="protein sequence ID" value="SMC68078.1"/>
    <property type="molecule type" value="Genomic_DNA"/>
</dbReference>
<evidence type="ECO:0000256" key="5">
    <source>
        <dbReference type="ARBA" id="ARBA00022538"/>
    </source>
</evidence>
<feature type="domain" description="K+ potassium transporter C-terminal" evidence="14">
    <location>
        <begin position="498"/>
        <end position="645"/>
    </location>
</feature>
<gene>
    <name evidence="12" type="primary">kup</name>
    <name evidence="15" type="ORF">SAMN06296008_11183</name>
</gene>
<evidence type="ECO:0000256" key="12">
    <source>
        <dbReference type="HAMAP-Rule" id="MF_01522"/>
    </source>
</evidence>
<evidence type="ECO:0000256" key="2">
    <source>
        <dbReference type="ARBA" id="ARBA00007019"/>
    </source>
</evidence>
<evidence type="ECO:0000256" key="3">
    <source>
        <dbReference type="ARBA" id="ARBA00022448"/>
    </source>
</evidence>
<feature type="transmembrane region" description="Helical" evidence="12">
    <location>
        <begin position="187"/>
        <end position="212"/>
    </location>
</feature>
<keyword evidence="10 12" id="KW-0406">Ion transport</keyword>
<evidence type="ECO:0000256" key="8">
    <source>
        <dbReference type="ARBA" id="ARBA00022958"/>
    </source>
</evidence>
<reference evidence="15 16" key="1">
    <citation type="submission" date="2017-04" db="EMBL/GenBank/DDBJ databases">
        <authorList>
            <person name="Afonso C.L."/>
            <person name="Miller P.J."/>
            <person name="Scott M.A."/>
            <person name="Spackman E."/>
            <person name="Goraichik I."/>
            <person name="Dimitrov K.M."/>
            <person name="Suarez D.L."/>
            <person name="Swayne D.E."/>
        </authorList>
    </citation>
    <scope>NUCLEOTIDE SEQUENCE [LARGE SCALE GENOMIC DNA]</scope>
    <source>
        <strain evidence="15 16">VK13</strain>
    </source>
</reference>
<dbReference type="InterPro" id="IPR023051">
    <property type="entry name" value="Kup"/>
</dbReference>
<dbReference type="Proteomes" id="UP000192708">
    <property type="component" value="Unassembled WGS sequence"/>
</dbReference>
<keyword evidence="5 12" id="KW-0633">Potassium transport</keyword>
<keyword evidence="8 12" id="KW-0630">Potassium</keyword>
<feature type="transmembrane region" description="Helical" evidence="12">
    <location>
        <begin position="235"/>
        <end position="256"/>
    </location>
</feature>
<evidence type="ECO:0000256" key="7">
    <source>
        <dbReference type="ARBA" id="ARBA00022847"/>
    </source>
</evidence>
<dbReference type="PANTHER" id="PTHR30540:SF79">
    <property type="entry name" value="LOW AFFINITY POTASSIUM TRANSPORT SYSTEM PROTEIN KUP"/>
    <property type="match status" value="1"/>
</dbReference>
<feature type="transmembrane region" description="Helical" evidence="12">
    <location>
        <begin position="268"/>
        <end position="290"/>
    </location>
</feature>
<feature type="transmembrane region" description="Helical" evidence="12">
    <location>
        <begin position="364"/>
        <end position="382"/>
    </location>
</feature>
<dbReference type="GO" id="GO:0015079">
    <property type="term" value="F:potassium ion transmembrane transporter activity"/>
    <property type="evidence" value="ECO:0007669"/>
    <property type="project" value="UniProtKB-UniRule"/>
</dbReference>
<evidence type="ECO:0000256" key="10">
    <source>
        <dbReference type="ARBA" id="ARBA00023065"/>
    </source>
</evidence>
<evidence type="ECO:0000256" key="9">
    <source>
        <dbReference type="ARBA" id="ARBA00022989"/>
    </source>
</evidence>
<dbReference type="InterPro" id="IPR053952">
    <property type="entry name" value="K_trans_C"/>
</dbReference>
<protein>
    <recommendedName>
        <fullName evidence="12">Probable potassium transport system protein Kup</fullName>
    </recommendedName>
</protein>
<keyword evidence="11 12" id="KW-0472">Membrane</keyword>
<comment type="similarity">
    <text evidence="2 12">Belongs to the HAK/KUP transporter (TC 2.A.72) family.</text>
</comment>
<feature type="transmembrane region" description="Helical" evidence="12">
    <location>
        <begin position="33"/>
        <end position="53"/>
    </location>
</feature>
<dbReference type="PANTHER" id="PTHR30540">
    <property type="entry name" value="OSMOTIC STRESS POTASSIUM TRANSPORTER"/>
    <property type="match status" value="1"/>
</dbReference>
<feature type="transmembrane region" description="Helical" evidence="12">
    <location>
        <begin position="162"/>
        <end position="180"/>
    </location>
</feature>
<comment type="catalytic activity">
    <reaction evidence="12">
        <text>K(+)(in) + H(+)(in) = K(+)(out) + H(+)(out)</text>
        <dbReference type="Rhea" id="RHEA:28490"/>
        <dbReference type="ChEBI" id="CHEBI:15378"/>
        <dbReference type="ChEBI" id="CHEBI:29103"/>
    </reaction>
</comment>
<dbReference type="Pfam" id="PF22776">
    <property type="entry name" value="K_trans_C"/>
    <property type="match status" value="1"/>
</dbReference>
<dbReference type="GO" id="GO:0015293">
    <property type="term" value="F:symporter activity"/>
    <property type="evidence" value="ECO:0007669"/>
    <property type="project" value="UniProtKB-UniRule"/>
</dbReference>
<dbReference type="AlphaFoldDB" id="A0A1W2B6U7"/>
<evidence type="ECO:0000313" key="15">
    <source>
        <dbReference type="EMBL" id="SMC68078.1"/>
    </source>
</evidence>
<comment type="function">
    <text evidence="12">Transport of potassium into the cell. Likely operates as a K(+):H(+) symporter.</text>
</comment>
<keyword evidence="9 12" id="KW-1133">Transmembrane helix</keyword>
<evidence type="ECO:0000256" key="6">
    <source>
        <dbReference type="ARBA" id="ARBA00022692"/>
    </source>
</evidence>
<feature type="domain" description="K+ potassium transporter integral membrane" evidence="13">
    <location>
        <begin position="33"/>
        <end position="484"/>
    </location>
</feature>
<keyword evidence="7 12" id="KW-0769">Symport</keyword>
<keyword evidence="3 12" id="KW-0813">Transport</keyword>
<evidence type="ECO:0000259" key="14">
    <source>
        <dbReference type="Pfam" id="PF22776"/>
    </source>
</evidence>
<feature type="transmembrane region" description="Helical" evidence="12">
    <location>
        <begin position="69"/>
        <end position="90"/>
    </location>
</feature>
<evidence type="ECO:0000313" key="16">
    <source>
        <dbReference type="Proteomes" id="UP000192708"/>
    </source>
</evidence>
<comment type="subcellular location">
    <subcellularLocation>
        <location evidence="12">Cell membrane</location>
        <topology evidence="12">Multi-pass membrane protein</topology>
    </subcellularLocation>
    <subcellularLocation>
        <location evidence="1">Membrane</location>
        <topology evidence="1">Multi-pass membrane protein</topology>
    </subcellularLocation>
</comment>
<accession>A0A1W2B6U7</accession>
<keyword evidence="4 12" id="KW-1003">Cell membrane</keyword>
<dbReference type="OrthoDB" id="9805577at2"/>
<dbReference type="InterPro" id="IPR053951">
    <property type="entry name" value="K_trans_N"/>
</dbReference>
<organism evidence="15 16">
    <name type="scientific">Polynucleobacter kasalickyi</name>
    <dbReference type="NCBI Taxonomy" id="1938817"/>
    <lineage>
        <taxon>Bacteria</taxon>
        <taxon>Pseudomonadati</taxon>
        <taxon>Pseudomonadota</taxon>
        <taxon>Betaproteobacteria</taxon>
        <taxon>Burkholderiales</taxon>
        <taxon>Burkholderiaceae</taxon>
        <taxon>Polynucleobacter</taxon>
    </lineage>
</organism>
<dbReference type="Pfam" id="PF02705">
    <property type="entry name" value="K_trans"/>
    <property type="match status" value="1"/>
</dbReference>
<dbReference type="InterPro" id="IPR003855">
    <property type="entry name" value="K+_transporter"/>
</dbReference>
<evidence type="ECO:0000256" key="11">
    <source>
        <dbReference type="ARBA" id="ARBA00023136"/>
    </source>
</evidence>
<evidence type="ECO:0000259" key="13">
    <source>
        <dbReference type="Pfam" id="PF02705"/>
    </source>
</evidence>
<feature type="transmembrane region" description="Helical" evidence="12">
    <location>
        <begin position="446"/>
        <end position="465"/>
    </location>
</feature>
<evidence type="ECO:0000256" key="1">
    <source>
        <dbReference type="ARBA" id="ARBA00004141"/>
    </source>
</evidence>
<feature type="transmembrane region" description="Helical" evidence="12">
    <location>
        <begin position="310"/>
        <end position="343"/>
    </location>
</feature>
<dbReference type="STRING" id="1938817.SAMN06296008_11183"/>
<feature type="transmembrane region" description="Helical" evidence="12">
    <location>
        <begin position="418"/>
        <end position="440"/>
    </location>
</feature>